<gene>
    <name evidence="7" type="primary">menC</name>
    <name evidence="9" type="ORF">AN964_06825</name>
</gene>
<protein>
    <recommendedName>
        <fullName evidence="6 7">o-succinylbenzoate synthase</fullName>
        <shortName evidence="7">OSB synthase</shortName>
        <shortName evidence="7">OSBS</shortName>
        <ecNumber evidence="6 7">4.2.1.113</ecNumber>
    </recommendedName>
    <alternativeName>
        <fullName evidence="7">4-(2'-carboxyphenyl)-4-oxybutyric acid synthase</fullName>
    </alternativeName>
    <alternativeName>
        <fullName evidence="7">o-succinylbenzoic acid synthase</fullName>
    </alternativeName>
</protein>
<evidence type="ECO:0000256" key="3">
    <source>
        <dbReference type="ARBA" id="ARBA00022723"/>
    </source>
</evidence>
<dbReference type="Proteomes" id="UP000051888">
    <property type="component" value="Unassembled WGS sequence"/>
</dbReference>
<dbReference type="SFLD" id="SFLDG00180">
    <property type="entry name" value="muconate_cycloisomerase"/>
    <property type="match status" value="1"/>
</dbReference>
<dbReference type="Pfam" id="PF13378">
    <property type="entry name" value="MR_MLE_C"/>
    <property type="match status" value="1"/>
</dbReference>
<dbReference type="SFLD" id="SFLDS00001">
    <property type="entry name" value="Enolase"/>
    <property type="match status" value="1"/>
</dbReference>
<comment type="pathway">
    <text evidence="7">Quinol/quinone metabolism; 1,4-dihydroxy-2-naphthoate biosynthesis; 1,4-dihydroxy-2-naphthoate from chorismate: step 4/7.</text>
</comment>
<name>A0A0Q3WWA7_9BACI</name>
<comment type="pathway">
    <text evidence="7">Quinol/quinone metabolism; menaquinone biosynthesis.</text>
</comment>
<dbReference type="InterPro" id="IPR029065">
    <property type="entry name" value="Enolase_C-like"/>
</dbReference>
<proteinExistence type="inferred from homology"/>
<comment type="catalytic activity">
    <reaction evidence="7">
        <text>(1R,6R)-6-hydroxy-2-succinyl-cyclohexa-2,4-diene-1-carboxylate = 2-succinylbenzoate + H2O</text>
        <dbReference type="Rhea" id="RHEA:10196"/>
        <dbReference type="ChEBI" id="CHEBI:15377"/>
        <dbReference type="ChEBI" id="CHEBI:18325"/>
        <dbReference type="ChEBI" id="CHEBI:58689"/>
        <dbReference type="EC" id="4.2.1.113"/>
    </reaction>
</comment>
<comment type="cofactor">
    <cofactor evidence="1 7">
        <name>a divalent metal cation</name>
        <dbReference type="ChEBI" id="CHEBI:60240"/>
    </cofactor>
</comment>
<dbReference type="PANTHER" id="PTHR48073:SF5">
    <property type="entry name" value="O-SUCCINYLBENZOATE SYNTHASE"/>
    <property type="match status" value="1"/>
</dbReference>
<dbReference type="CDD" id="cd03317">
    <property type="entry name" value="NAAAR"/>
    <property type="match status" value="1"/>
</dbReference>
<dbReference type="NCBIfam" id="TIGR01928">
    <property type="entry name" value="menC_lowGC_arch"/>
    <property type="match status" value="1"/>
</dbReference>
<dbReference type="OrthoDB" id="9774531at2"/>
<dbReference type="PANTHER" id="PTHR48073">
    <property type="entry name" value="O-SUCCINYLBENZOATE SYNTHASE-RELATED"/>
    <property type="match status" value="1"/>
</dbReference>
<evidence type="ECO:0000256" key="7">
    <source>
        <dbReference type="HAMAP-Rule" id="MF_01933"/>
    </source>
</evidence>
<evidence type="ECO:0000256" key="2">
    <source>
        <dbReference type="ARBA" id="ARBA00022428"/>
    </source>
</evidence>
<dbReference type="Gene3D" id="3.20.20.120">
    <property type="entry name" value="Enolase-like C-terminal domain"/>
    <property type="match status" value="1"/>
</dbReference>
<keyword evidence="5 7" id="KW-0456">Lyase</keyword>
<evidence type="ECO:0000256" key="1">
    <source>
        <dbReference type="ARBA" id="ARBA00001968"/>
    </source>
</evidence>
<dbReference type="HAMAP" id="MF_01933">
    <property type="entry name" value="MenC_2"/>
    <property type="match status" value="1"/>
</dbReference>
<keyword evidence="3 7" id="KW-0479">Metal-binding</keyword>
<dbReference type="AlphaFoldDB" id="A0A0Q3WWA7"/>
<dbReference type="SUPFAM" id="SSF51604">
    <property type="entry name" value="Enolase C-terminal domain-like"/>
    <property type="match status" value="1"/>
</dbReference>
<keyword evidence="4 7" id="KW-0460">Magnesium</keyword>
<evidence type="ECO:0000256" key="6">
    <source>
        <dbReference type="ARBA" id="ARBA00029491"/>
    </source>
</evidence>
<comment type="function">
    <text evidence="7">Converts 2-succinyl-6-hydroxy-2,4-cyclohexadiene-1-carboxylate (SHCHC) to 2-succinylbenzoate (OSB).</text>
</comment>
<dbReference type="Gene3D" id="3.30.390.10">
    <property type="entry name" value="Enolase-like, N-terminal domain"/>
    <property type="match status" value="1"/>
</dbReference>
<dbReference type="InterPro" id="IPR029017">
    <property type="entry name" value="Enolase-like_N"/>
</dbReference>
<dbReference type="EC" id="4.2.1.113" evidence="6 7"/>
<dbReference type="EMBL" id="LJJC01000004">
    <property type="protein sequence ID" value="KQL53226.1"/>
    <property type="molecule type" value="Genomic_DNA"/>
</dbReference>
<dbReference type="InterPro" id="IPR036849">
    <property type="entry name" value="Enolase-like_C_sf"/>
</dbReference>
<keyword evidence="10" id="KW-1185">Reference proteome</keyword>
<dbReference type="STRING" id="157838.AN964_06825"/>
<feature type="binding site" evidence="7">
    <location>
        <position position="213"/>
    </location>
    <ligand>
        <name>Mg(2+)</name>
        <dbReference type="ChEBI" id="CHEBI:18420"/>
    </ligand>
</feature>
<feature type="binding site" evidence="7">
    <location>
        <position position="238"/>
    </location>
    <ligand>
        <name>Mg(2+)</name>
        <dbReference type="ChEBI" id="CHEBI:18420"/>
    </ligand>
</feature>
<dbReference type="PATRIC" id="fig|157838.3.peg.1503"/>
<dbReference type="SFLD" id="SFLDF00009">
    <property type="entry name" value="o-succinylbenzoate_synthase"/>
    <property type="match status" value="1"/>
</dbReference>
<dbReference type="GO" id="GO:0000287">
    <property type="term" value="F:magnesium ion binding"/>
    <property type="evidence" value="ECO:0007669"/>
    <property type="project" value="UniProtKB-UniRule"/>
</dbReference>
<dbReference type="Pfam" id="PF02746">
    <property type="entry name" value="MR_MLE_N"/>
    <property type="match status" value="1"/>
</dbReference>
<evidence type="ECO:0000259" key="8">
    <source>
        <dbReference type="SMART" id="SM00922"/>
    </source>
</evidence>
<dbReference type="GO" id="GO:0009234">
    <property type="term" value="P:menaquinone biosynthetic process"/>
    <property type="evidence" value="ECO:0007669"/>
    <property type="project" value="UniProtKB-UniRule"/>
</dbReference>
<dbReference type="SUPFAM" id="SSF54826">
    <property type="entry name" value="Enolase N-terminal domain-like"/>
    <property type="match status" value="1"/>
</dbReference>
<comment type="similarity">
    <text evidence="7">Belongs to the mandelate racemase/muconate lactonizing enzyme family. MenC type 2 subfamily.</text>
</comment>
<dbReference type="GO" id="GO:0016854">
    <property type="term" value="F:racemase and epimerase activity"/>
    <property type="evidence" value="ECO:0007669"/>
    <property type="project" value="UniProtKB-ARBA"/>
</dbReference>
<dbReference type="InterPro" id="IPR010197">
    <property type="entry name" value="OSBS/NAAAR"/>
</dbReference>
<dbReference type="RefSeq" id="WP_055738956.1">
    <property type="nucleotide sequence ID" value="NZ_JAAIWL010000043.1"/>
</dbReference>
<dbReference type="UniPathway" id="UPA00079"/>
<feature type="active site" description="Proton donor" evidence="7">
    <location>
        <position position="163"/>
    </location>
</feature>
<feature type="active site" description="Proton acceptor" evidence="7">
    <location>
        <position position="262"/>
    </location>
</feature>
<evidence type="ECO:0000256" key="5">
    <source>
        <dbReference type="ARBA" id="ARBA00023239"/>
    </source>
</evidence>
<dbReference type="InterPro" id="IPR047585">
    <property type="entry name" value="MenC"/>
</dbReference>
<organism evidence="9 10">
    <name type="scientific">Heyndrickxia shackletonii</name>
    <dbReference type="NCBI Taxonomy" id="157838"/>
    <lineage>
        <taxon>Bacteria</taxon>
        <taxon>Bacillati</taxon>
        <taxon>Bacillota</taxon>
        <taxon>Bacilli</taxon>
        <taxon>Bacillales</taxon>
        <taxon>Bacillaceae</taxon>
        <taxon>Heyndrickxia</taxon>
    </lineage>
</organism>
<dbReference type="InterPro" id="IPR013341">
    <property type="entry name" value="Mandelate_racemase_N_dom"/>
</dbReference>
<dbReference type="SMART" id="SM00922">
    <property type="entry name" value="MR_MLE"/>
    <property type="match status" value="1"/>
</dbReference>
<evidence type="ECO:0000313" key="9">
    <source>
        <dbReference type="EMBL" id="KQL53226.1"/>
    </source>
</evidence>
<comment type="caution">
    <text evidence="9">The sequence shown here is derived from an EMBL/GenBank/DDBJ whole genome shotgun (WGS) entry which is preliminary data.</text>
</comment>
<reference evidence="9 10" key="1">
    <citation type="submission" date="2015-09" db="EMBL/GenBank/DDBJ databases">
        <title>Genome sequencing project for genomic taxonomy and phylogenomics of Bacillus-like bacteria.</title>
        <authorList>
            <person name="Liu B."/>
            <person name="Wang J."/>
            <person name="Zhu Y."/>
            <person name="Liu G."/>
            <person name="Chen Q."/>
            <person name="Chen Z."/>
            <person name="Lan J."/>
            <person name="Che J."/>
            <person name="Ge C."/>
            <person name="Shi H."/>
            <person name="Pan Z."/>
            <person name="Liu X."/>
        </authorList>
    </citation>
    <scope>NUCLEOTIDE SEQUENCE [LARGE SCALE GENOMIC DNA]</scope>
    <source>
        <strain evidence="9 10">LMG 18435</strain>
    </source>
</reference>
<dbReference type="InterPro" id="IPR013342">
    <property type="entry name" value="Mandelate_racemase_C"/>
</dbReference>
<evidence type="ECO:0000313" key="10">
    <source>
        <dbReference type="Proteomes" id="UP000051888"/>
    </source>
</evidence>
<feature type="binding site" evidence="7">
    <location>
        <position position="188"/>
    </location>
    <ligand>
        <name>Mg(2+)</name>
        <dbReference type="ChEBI" id="CHEBI:18420"/>
    </ligand>
</feature>
<dbReference type="UniPathway" id="UPA01057">
    <property type="reaction ID" value="UER00165"/>
</dbReference>
<sequence length="367" mass="41469">MKITEAWIYVIKMPLKSPFSTSLSKVTEREGIIIKVRDEEGTIGLGEAVAFSTPWYTEETVKTVFHMLKDILLPLILHQPINDPSEVSKRFDMIRGNQMAKAGIETAIWDLYAKQQKKPLWDLIGGVREHVPAGVVVGSQDPIEAIENISMYLQEGYKRVKVKIKPENDYYLLKEIRKHYPELDLMADANSAYSLKDVEILKSLDEFNLLMIEQPLGIDDIVEHSILQKEIKTPICLDESIVSLQDAKSAIYLKSCGVINIKIGRVGGLWNAIQMHDLCVENNIKVWCGGMIEFGISKAHNIALATKSGFTIPGDISSSSRYWEEDIITPEIKVHNGGIKAPSDYGIGYELNQRRLKEVTIFEEKYD</sequence>
<dbReference type="GO" id="GO:0043748">
    <property type="term" value="F:O-succinylbenzoate synthase activity"/>
    <property type="evidence" value="ECO:0007669"/>
    <property type="project" value="UniProtKB-EC"/>
</dbReference>
<accession>A0A0Q3WWA7</accession>
<keyword evidence="2 7" id="KW-0474">Menaquinone biosynthesis</keyword>
<evidence type="ECO:0000256" key="4">
    <source>
        <dbReference type="ARBA" id="ARBA00022842"/>
    </source>
</evidence>
<feature type="domain" description="Mandelate racemase/muconate lactonizing enzyme C-terminal" evidence="8">
    <location>
        <begin position="142"/>
        <end position="234"/>
    </location>
</feature>